<dbReference type="OrthoDB" id="2973558at2"/>
<reference evidence="1 2" key="1">
    <citation type="submission" date="2019-05" db="EMBL/GenBank/DDBJ databases">
        <title>Genomic analysis of Lentibacillus sp. NKC220-2.</title>
        <authorList>
            <person name="Oh Y.J."/>
        </authorList>
    </citation>
    <scope>NUCLEOTIDE SEQUENCE [LARGE SCALE GENOMIC DNA]</scope>
    <source>
        <strain evidence="1 2">NKC220-2</strain>
    </source>
</reference>
<comment type="caution">
    <text evidence="1">The sequence shown here is derived from an EMBL/GenBank/DDBJ whole genome shotgun (WGS) entry which is preliminary data.</text>
</comment>
<protein>
    <submittedName>
        <fullName evidence="1">Uncharacterized protein</fullName>
    </submittedName>
</protein>
<dbReference type="AlphaFoldDB" id="A0A5S3QFX3"/>
<proteinExistence type="predicted"/>
<organism evidence="1 2">
    <name type="scientific">Lentibacillus cibarius</name>
    <dbReference type="NCBI Taxonomy" id="2583219"/>
    <lineage>
        <taxon>Bacteria</taxon>
        <taxon>Bacillati</taxon>
        <taxon>Bacillota</taxon>
        <taxon>Bacilli</taxon>
        <taxon>Bacillales</taxon>
        <taxon>Bacillaceae</taxon>
        <taxon>Lentibacillus</taxon>
    </lineage>
</organism>
<evidence type="ECO:0000313" key="2">
    <source>
        <dbReference type="Proteomes" id="UP000306980"/>
    </source>
</evidence>
<name>A0A5S3QFX3_9BACI</name>
<evidence type="ECO:0000313" key="1">
    <source>
        <dbReference type="EMBL" id="TMN20834.1"/>
    </source>
</evidence>
<gene>
    <name evidence="1" type="ORF">FFL34_00945</name>
</gene>
<dbReference type="Proteomes" id="UP000306980">
    <property type="component" value="Unassembled WGS sequence"/>
</dbReference>
<sequence>MTDVTDTKEFENILNKVDNLACKNARSLLKIIYGFVNTAMTGNGGDNVKLETLDKISKIYKDVPDMKSLMDGDNSGKFN</sequence>
<dbReference type="EMBL" id="VCIA01000001">
    <property type="protein sequence ID" value="TMN20834.1"/>
    <property type="molecule type" value="Genomic_DNA"/>
</dbReference>
<dbReference type="RefSeq" id="WP_138600526.1">
    <property type="nucleotide sequence ID" value="NZ_VCIA01000001.1"/>
</dbReference>
<accession>A0A5S3QFX3</accession>